<reference evidence="1 2" key="1">
    <citation type="submission" date="2019-06" db="EMBL/GenBank/DDBJ databases">
        <title>Martelella lutilitoris sp. nov., isolated from a tidal mudflat.</title>
        <authorList>
            <person name="Kim Y.-J."/>
        </authorList>
    </citation>
    <scope>NUCLEOTIDE SEQUENCE [LARGE SCALE GENOMIC DNA]</scope>
    <source>
        <strain evidence="1 2">GH2-6</strain>
    </source>
</reference>
<dbReference type="OrthoDB" id="7951041at2"/>
<keyword evidence="2" id="KW-1185">Reference proteome</keyword>
<dbReference type="Proteomes" id="UP000307874">
    <property type="component" value="Unassembled WGS sequence"/>
</dbReference>
<name>A0A5C4JN59_9HYPH</name>
<gene>
    <name evidence="1" type="ORF">FF124_16685</name>
</gene>
<evidence type="ECO:0000313" key="1">
    <source>
        <dbReference type="EMBL" id="TNB46631.1"/>
    </source>
</evidence>
<accession>A0A5C4JN59</accession>
<dbReference type="EMBL" id="VCLB01000009">
    <property type="protein sequence ID" value="TNB46631.1"/>
    <property type="molecule type" value="Genomic_DNA"/>
</dbReference>
<dbReference type="RefSeq" id="WP_138749620.1">
    <property type="nucleotide sequence ID" value="NZ_VCLB01000009.1"/>
</dbReference>
<protein>
    <submittedName>
        <fullName evidence="1">Uncharacterized protein</fullName>
    </submittedName>
</protein>
<dbReference type="PROSITE" id="PS51257">
    <property type="entry name" value="PROKAR_LIPOPROTEIN"/>
    <property type="match status" value="1"/>
</dbReference>
<sequence>MNWKASTLIGLVAIVSAGCVSESSPFSHANPAFEKYYNGPTAKSKALEKSFSGHTRMTYEPIHGTQVEYFSPDGRTYLWYPGNKVVLPGLWEMRSYTMPNLDLTNINRPVLRVEEVIPLCFQYGKKTYNPATRKHGDYWSCSIASPRPITRGELRRGDIFRLSERVKSPFILPKDKTTFTALLKQCGDC</sequence>
<comment type="caution">
    <text evidence="1">The sequence shown here is derived from an EMBL/GenBank/DDBJ whole genome shotgun (WGS) entry which is preliminary data.</text>
</comment>
<organism evidence="1 2">
    <name type="scientific">Martelella lutilitoris</name>
    <dbReference type="NCBI Taxonomy" id="2583532"/>
    <lineage>
        <taxon>Bacteria</taxon>
        <taxon>Pseudomonadati</taxon>
        <taxon>Pseudomonadota</taxon>
        <taxon>Alphaproteobacteria</taxon>
        <taxon>Hyphomicrobiales</taxon>
        <taxon>Aurantimonadaceae</taxon>
        <taxon>Martelella</taxon>
    </lineage>
</organism>
<proteinExistence type="predicted"/>
<evidence type="ECO:0000313" key="2">
    <source>
        <dbReference type="Proteomes" id="UP000307874"/>
    </source>
</evidence>
<dbReference type="AlphaFoldDB" id="A0A5C4JN59"/>